<evidence type="ECO:0000313" key="2">
    <source>
        <dbReference type="EMBL" id="MCI3275924.1"/>
    </source>
</evidence>
<protein>
    <submittedName>
        <fullName evidence="2">Uncharacterized protein</fullName>
    </submittedName>
</protein>
<dbReference type="EMBL" id="JALDAY010000011">
    <property type="protein sequence ID" value="MCI3275924.1"/>
    <property type="molecule type" value="Genomic_DNA"/>
</dbReference>
<keyword evidence="1" id="KW-1133">Transmembrane helix</keyword>
<gene>
    <name evidence="2" type="ORF">MQP27_33065</name>
</gene>
<dbReference type="RefSeq" id="WP_242771396.1">
    <property type="nucleotide sequence ID" value="NZ_JALDAY010000011.1"/>
</dbReference>
<evidence type="ECO:0000313" key="3">
    <source>
        <dbReference type="Proteomes" id="UP001165269"/>
    </source>
</evidence>
<keyword evidence="3" id="KW-1185">Reference proteome</keyword>
<dbReference type="Proteomes" id="UP001165269">
    <property type="component" value="Unassembled WGS sequence"/>
</dbReference>
<evidence type="ECO:0000256" key="1">
    <source>
        <dbReference type="SAM" id="Phobius"/>
    </source>
</evidence>
<feature type="transmembrane region" description="Helical" evidence="1">
    <location>
        <begin position="20"/>
        <end position="47"/>
    </location>
</feature>
<comment type="caution">
    <text evidence="2">The sequence shown here is derived from an EMBL/GenBank/DDBJ whole genome shotgun (WGS) entry which is preliminary data.</text>
</comment>
<proteinExistence type="predicted"/>
<reference evidence="2" key="1">
    <citation type="submission" date="2022-03" db="EMBL/GenBank/DDBJ databases">
        <title>Streptomyces 7R015 and 7R016 isolated from Barleria lupulina in Thailand.</title>
        <authorList>
            <person name="Kanchanasin P."/>
            <person name="Phongsopitanun W."/>
            <person name="Tanasupawat S."/>
        </authorList>
    </citation>
    <scope>NUCLEOTIDE SEQUENCE</scope>
    <source>
        <strain evidence="2">7R015</strain>
    </source>
</reference>
<sequence length="94" mass="9888">MKYLVFAAGESQNLSTPSAFFFGFIGLVFFAVGVTFLAASNGISAALQTRVPRVSYGPGAKEGFPGRGFIRTFGVIFSIVGAAILAFAVYHLLS</sequence>
<name>A0ABS9YG54_9ACTN</name>
<keyword evidence="1" id="KW-0472">Membrane</keyword>
<organism evidence="2 3">
    <name type="scientific">Streptomyces cylindrosporus</name>
    <dbReference type="NCBI Taxonomy" id="2927583"/>
    <lineage>
        <taxon>Bacteria</taxon>
        <taxon>Bacillati</taxon>
        <taxon>Actinomycetota</taxon>
        <taxon>Actinomycetes</taxon>
        <taxon>Kitasatosporales</taxon>
        <taxon>Streptomycetaceae</taxon>
        <taxon>Streptomyces</taxon>
    </lineage>
</organism>
<accession>A0ABS9YG54</accession>
<feature type="transmembrane region" description="Helical" evidence="1">
    <location>
        <begin position="68"/>
        <end position="93"/>
    </location>
</feature>
<keyword evidence="1" id="KW-0812">Transmembrane</keyword>